<protein>
    <submittedName>
        <fullName evidence="1">MmcQ/YjbR family DNA-binding protein</fullName>
    </submittedName>
</protein>
<dbReference type="InterPro" id="IPR058532">
    <property type="entry name" value="YjbR/MT2646/Rv2570-like"/>
</dbReference>
<keyword evidence="1" id="KW-0238">DNA-binding</keyword>
<reference evidence="2" key="1">
    <citation type="submission" date="2023-07" db="EMBL/GenBank/DDBJ databases">
        <title>Draft genome sequence of Agarivorans aestuarii strain ZMCS4, a CAZymes producing bacteria isolated from the marine brown algae Clodostephus spongiosus.</title>
        <authorList>
            <person name="Lorente B."/>
            <person name="Cabral C."/>
            <person name="Frias J."/>
            <person name="Faria J."/>
            <person name="Toubarro D."/>
        </authorList>
    </citation>
    <scope>NUCLEOTIDE SEQUENCE [LARGE SCALE GENOMIC DNA]</scope>
    <source>
        <strain evidence="2">ZMCS4</strain>
    </source>
</reference>
<evidence type="ECO:0000313" key="2">
    <source>
        <dbReference type="Proteomes" id="UP001310248"/>
    </source>
</evidence>
<dbReference type="Proteomes" id="UP001310248">
    <property type="component" value="Unassembled WGS sequence"/>
</dbReference>
<keyword evidence="2" id="KW-1185">Reference proteome</keyword>
<dbReference type="PANTHER" id="PTHR35145:SF1">
    <property type="entry name" value="CYTOPLASMIC PROTEIN"/>
    <property type="match status" value="1"/>
</dbReference>
<comment type="caution">
    <text evidence="1">The sequence shown here is derived from an EMBL/GenBank/DDBJ whole genome shotgun (WGS) entry which is preliminary data.</text>
</comment>
<dbReference type="InterPro" id="IPR038056">
    <property type="entry name" value="YjbR-like_sf"/>
</dbReference>
<sequence>MDYEQLKSYLLGKPEATQDLPFAPDVPVFKVRGKMFALVSWKDGVMNMNVKCQPEQIDALTDIYPAITRGYHMNKRHWLTLNFDDSDAENEALRLIDNSFELVIKGMNKQAQQQLLGLS</sequence>
<evidence type="ECO:0000313" key="1">
    <source>
        <dbReference type="EMBL" id="MEE1674478.1"/>
    </source>
</evidence>
<dbReference type="PANTHER" id="PTHR35145">
    <property type="entry name" value="CYTOPLASMIC PROTEIN-RELATED"/>
    <property type="match status" value="1"/>
</dbReference>
<organism evidence="1 2">
    <name type="scientific">Agarivorans aestuarii</name>
    <dbReference type="NCBI Taxonomy" id="1563703"/>
    <lineage>
        <taxon>Bacteria</taxon>
        <taxon>Pseudomonadati</taxon>
        <taxon>Pseudomonadota</taxon>
        <taxon>Gammaproteobacteria</taxon>
        <taxon>Alteromonadales</taxon>
        <taxon>Alteromonadaceae</taxon>
        <taxon>Agarivorans</taxon>
    </lineage>
</organism>
<dbReference type="EMBL" id="JAYDYW010000008">
    <property type="protein sequence ID" value="MEE1674478.1"/>
    <property type="molecule type" value="Genomic_DNA"/>
</dbReference>
<dbReference type="GO" id="GO:0003677">
    <property type="term" value="F:DNA binding"/>
    <property type="evidence" value="ECO:0007669"/>
    <property type="project" value="UniProtKB-KW"/>
</dbReference>
<gene>
    <name evidence="1" type="ORF">SNR37_003921</name>
</gene>
<name>A0ABU7G4Z8_9ALTE</name>
<accession>A0ABU7G4Z8</accession>
<dbReference type="Gene3D" id="3.90.1150.30">
    <property type="match status" value="1"/>
</dbReference>
<dbReference type="InterPro" id="IPR007351">
    <property type="entry name" value="YjbR"/>
</dbReference>
<dbReference type="SUPFAM" id="SSF142906">
    <property type="entry name" value="YjbR-like"/>
    <property type="match status" value="1"/>
</dbReference>
<reference evidence="1 2" key="2">
    <citation type="submission" date="2023-12" db="EMBL/GenBank/DDBJ databases">
        <authorList>
            <consortium name="Cladostephus spongiosus"/>
            <person name="Lorente B."/>
            <person name="Cabral C."/>
            <person name="Frias J."/>
            <person name="Faria J."/>
            <person name="Toubarro D."/>
        </authorList>
    </citation>
    <scope>NUCLEOTIDE SEQUENCE [LARGE SCALE GENOMIC DNA]</scope>
    <source>
        <strain evidence="1 2">ZMCS4</strain>
    </source>
</reference>
<proteinExistence type="predicted"/>
<dbReference type="RefSeq" id="WP_329775584.1">
    <property type="nucleotide sequence ID" value="NZ_JAYDYW010000008.1"/>
</dbReference>
<dbReference type="Pfam" id="PF04237">
    <property type="entry name" value="YjbR"/>
    <property type="match status" value="1"/>
</dbReference>